<protein>
    <recommendedName>
        <fullName evidence="2">histidine kinase</fullName>
        <ecNumber evidence="2">2.7.13.3</ecNumber>
    </recommendedName>
</protein>
<dbReference type="PRINTS" id="PR00344">
    <property type="entry name" value="BCTRLSENSOR"/>
</dbReference>
<name>A0A4Q0SZ92_9BACT</name>
<dbReference type="InterPro" id="IPR035965">
    <property type="entry name" value="PAS-like_dom_sf"/>
</dbReference>
<dbReference type="AlphaFoldDB" id="A0A4Q0SZ92"/>
<gene>
    <name evidence="5" type="ORF">GRAN_3644</name>
</gene>
<proteinExistence type="predicted"/>
<dbReference type="PROSITE" id="PS50109">
    <property type="entry name" value="HIS_KIN"/>
    <property type="match status" value="1"/>
</dbReference>
<comment type="catalytic activity">
    <reaction evidence="1">
        <text>ATP + protein L-histidine = ADP + protein N-phospho-L-histidine.</text>
        <dbReference type="EC" id="2.7.13.3"/>
    </reaction>
</comment>
<dbReference type="CDD" id="cd00082">
    <property type="entry name" value="HisKA"/>
    <property type="match status" value="1"/>
</dbReference>
<dbReference type="InterPro" id="IPR036097">
    <property type="entry name" value="HisK_dim/P_sf"/>
</dbReference>
<evidence type="ECO:0000256" key="3">
    <source>
        <dbReference type="ARBA" id="ARBA00022553"/>
    </source>
</evidence>
<dbReference type="InterPro" id="IPR013656">
    <property type="entry name" value="PAS_4"/>
</dbReference>
<sequence>MRPEREHETPDRPREEPIAAELLRLRSEVHTLRHLLEVHEATALTQAARAESALEDLRHAAKARESQALLVHELIEASRDAVLVMDEHWIIRYMNAAAIRTISDGEDLSGRMFLDVYPGVVETTFYPRYQQSMRDRTAITFEDFNSMRQRWYVVNVAPVGPGIAIFFQDITERKKQEVALARTEKLAAVGRLASSISHEINNPLESIVNLLYLIEHSEAAGPDMKTYASLAASELQRVSHIVTQTLKFHRQSTHAQSTRMTEILESVISLFQGRLATLQVKVQRKFASNDSIVCFAGDMRQVFANLFGNALDALRGKGDIHLRTRCTRDWKTGRPGLRVIVADNGCGMSEATQRGLFEAFFTTKPTTGTGLGLWVSLEIIRNHQGWVRVRSSETPGRSGTVFALFFPTRE</sequence>
<dbReference type="InterPro" id="IPR036890">
    <property type="entry name" value="HATPase_C_sf"/>
</dbReference>
<dbReference type="InterPro" id="IPR000014">
    <property type="entry name" value="PAS"/>
</dbReference>
<dbReference type="EMBL" id="RDSM01000003">
    <property type="protein sequence ID" value="RXH54541.1"/>
    <property type="molecule type" value="Genomic_DNA"/>
</dbReference>
<evidence type="ECO:0000256" key="1">
    <source>
        <dbReference type="ARBA" id="ARBA00000085"/>
    </source>
</evidence>
<evidence type="ECO:0000256" key="2">
    <source>
        <dbReference type="ARBA" id="ARBA00012438"/>
    </source>
</evidence>
<dbReference type="Pfam" id="PF02518">
    <property type="entry name" value="HATPase_c"/>
    <property type="match status" value="1"/>
</dbReference>
<dbReference type="SUPFAM" id="SSF55874">
    <property type="entry name" value="ATPase domain of HSP90 chaperone/DNA topoisomerase II/histidine kinase"/>
    <property type="match status" value="1"/>
</dbReference>
<dbReference type="SMART" id="SM00388">
    <property type="entry name" value="HisKA"/>
    <property type="match status" value="1"/>
</dbReference>
<dbReference type="Pfam" id="PF00512">
    <property type="entry name" value="HisKA"/>
    <property type="match status" value="1"/>
</dbReference>
<dbReference type="Gene3D" id="3.30.565.10">
    <property type="entry name" value="Histidine kinase-like ATPase, C-terminal domain"/>
    <property type="match status" value="1"/>
</dbReference>
<comment type="caution">
    <text evidence="5">The sequence shown here is derived from an EMBL/GenBank/DDBJ whole genome shotgun (WGS) entry which is preliminary data.</text>
</comment>
<evidence type="ECO:0000259" key="4">
    <source>
        <dbReference type="PROSITE" id="PS50109"/>
    </source>
</evidence>
<evidence type="ECO:0000313" key="5">
    <source>
        <dbReference type="EMBL" id="RXH54541.1"/>
    </source>
</evidence>
<dbReference type="SMART" id="SM00387">
    <property type="entry name" value="HATPase_c"/>
    <property type="match status" value="1"/>
</dbReference>
<organism evidence="5 6">
    <name type="scientific">Granulicella sibirica</name>
    <dbReference type="NCBI Taxonomy" id="2479048"/>
    <lineage>
        <taxon>Bacteria</taxon>
        <taxon>Pseudomonadati</taxon>
        <taxon>Acidobacteriota</taxon>
        <taxon>Terriglobia</taxon>
        <taxon>Terriglobales</taxon>
        <taxon>Acidobacteriaceae</taxon>
        <taxon>Granulicella</taxon>
    </lineage>
</organism>
<dbReference type="SUPFAM" id="SSF47384">
    <property type="entry name" value="Homodimeric domain of signal transducing histidine kinase"/>
    <property type="match status" value="1"/>
</dbReference>
<dbReference type="Gene3D" id="3.30.450.20">
    <property type="entry name" value="PAS domain"/>
    <property type="match status" value="1"/>
</dbReference>
<dbReference type="InterPro" id="IPR003661">
    <property type="entry name" value="HisK_dim/P_dom"/>
</dbReference>
<dbReference type="InterPro" id="IPR003594">
    <property type="entry name" value="HATPase_dom"/>
</dbReference>
<evidence type="ECO:0000313" key="6">
    <source>
        <dbReference type="Proteomes" id="UP000289437"/>
    </source>
</evidence>
<dbReference type="Proteomes" id="UP000289437">
    <property type="component" value="Unassembled WGS sequence"/>
</dbReference>
<dbReference type="EC" id="2.7.13.3" evidence="2"/>
<keyword evidence="6" id="KW-1185">Reference proteome</keyword>
<accession>A0A4Q0SZ92</accession>
<dbReference type="PANTHER" id="PTHR43065">
    <property type="entry name" value="SENSOR HISTIDINE KINASE"/>
    <property type="match status" value="1"/>
</dbReference>
<feature type="domain" description="Histidine kinase" evidence="4">
    <location>
        <begin position="195"/>
        <end position="410"/>
    </location>
</feature>
<dbReference type="CDD" id="cd00130">
    <property type="entry name" value="PAS"/>
    <property type="match status" value="1"/>
</dbReference>
<dbReference type="RefSeq" id="WP_128914311.1">
    <property type="nucleotide sequence ID" value="NZ_RDSM01000003.1"/>
</dbReference>
<keyword evidence="3" id="KW-0597">Phosphoprotein</keyword>
<dbReference type="InterPro" id="IPR004358">
    <property type="entry name" value="Sig_transdc_His_kin-like_C"/>
</dbReference>
<dbReference type="NCBIfam" id="TIGR00229">
    <property type="entry name" value="sensory_box"/>
    <property type="match status" value="1"/>
</dbReference>
<reference evidence="6" key="2">
    <citation type="submission" date="2019-02" db="EMBL/GenBank/DDBJ databases">
        <title>Granulicella sibirica sp. nov., a psychrotolerant acidobacterium isolated from an organic soil layer in forested tundra, West Siberia.</title>
        <authorList>
            <person name="Oshkin I.Y."/>
            <person name="Kulichevskaya I.S."/>
            <person name="Rijpstra W.I.C."/>
            <person name="Sinninghe Damste J.S."/>
            <person name="Rakitin A.L."/>
            <person name="Ravin N.V."/>
            <person name="Dedysh S.N."/>
        </authorList>
    </citation>
    <scope>NUCLEOTIDE SEQUENCE [LARGE SCALE GENOMIC DNA]</scope>
    <source>
        <strain evidence="6">AF10</strain>
    </source>
</reference>
<dbReference type="GO" id="GO:0000155">
    <property type="term" value="F:phosphorelay sensor kinase activity"/>
    <property type="evidence" value="ECO:0007669"/>
    <property type="project" value="InterPro"/>
</dbReference>
<dbReference type="OrthoDB" id="110541at2"/>
<keyword evidence="5" id="KW-0808">Transferase</keyword>
<keyword evidence="5" id="KW-0418">Kinase</keyword>
<reference evidence="5 6" key="1">
    <citation type="submission" date="2018-11" db="EMBL/GenBank/DDBJ databases">
        <authorList>
            <person name="Mardanov A.V."/>
            <person name="Ravin N.V."/>
            <person name="Dedysh S.N."/>
        </authorList>
    </citation>
    <scope>NUCLEOTIDE SEQUENCE [LARGE SCALE GENOMIC DNA]</scope>
    <source>
        <strain evidence="5 6">AF10</strain>
    </source>
</reference>
<dbReference type="SUPFAM" id="SSF55785">
    <property type="entry name" value="PYP-like sensor domain (PAS domain)"/>
    <property type="match status" value="1"/>
</dbReference>
<dbReference type="Gene3D" id="1.10.287.130">
    <property type="match status" value="1"/>
</dbReference>
<dbReference type="InterPro" id="IPR005467">
    <property type="entry name" value="His_kinase_dom"/>
</dbReference>
<dbReference type="Pfam" id="PF08448">
    <property type="entry name" value="PAS_4"/>
    <property type="match status" value="1"/>
</dbReference>